<dbReference type="GO" id="GO:0005886">
    <property type="term" value="C:plasma membrane"/>
    <property type="evidence" value="ECO:0007669"/>
    <property type="project" value="UniProtKB-SubCell"/>
</dbReference>
<evidence type="ECO:0000259" key="9">
    <source>
        <dbReference type="Pfam" id="PF00482"/>
    </source>
</evidence>
<evidence type="ECO:0000313" key="10">
    <source>
        <dbReference type="EMBL" id="MBE8718873.1"/>
    </source>
</evidence>
<dbReference type="PANTHER" id="PTHR30012:SF0">
    <property type="entry name" value="TYPE II SECRETION SYSTEM PROTEIN F-RELATED"/>
    <property type="match status" value="1"/>
</dbReference>
<evidence type="ECO:0000256" key="5">
    <source>
        <dbReference type="ARBA" id="ARBA00022692"/>
    </source>
</evidence>
<keyword evidence="4" id="KW-0997">Cell inner membrane</keyword>
<keyword evidence="7 8" id="KW-0472">Membrane</keyword>
<dbReference type="InterPro" id="IPR003004">
    <property type="entry name" value="GspF/PilC"/>
</dbReference>
<organism evidence="10 11">
    <name type="scientific">Cellvibrio polysaccharolyticus</name>
    <dbReference type="NCBI Taxonomy" id="2082724"/>
    <lineage>
        <taxon>Bacteria</taxon>
        <taxon>Pseudomonadati</taxon>
        <taxon>Pseudomonadota</taxon>
        <taxon>Gammaproteobacteria</taxon>
        <taxon>Cellvibrionales</taxon>
        <taxon>Cellvibrionaceae</taxon>
        <taxon>Cellvibrio</taxon>
    </lineage>
</organism>
<dbReference type="InterPro" id="IPR018076">
    <property type="entry name" value="T2SS_GspF_dom"/>
</dbReference>
<protein>
    <submittedName>
        <fullName evidence="10">Type II secretion system F family protein</fullName>
    </submittedName>
</protein>
<feature type="transmembrane region" description="Helical" evidence="8">
    <location>
        <begin position="375"/>
        <end position="398"/>
    </location>
</feature>
<keyword evidence="3" id="KW-1003">Cell membrane</keyword>
<dbReference type="AlphaFoldDB" id="A0A928YX23"/>
<evidence type="ECO:0000256" key="1">
    <source>
        <dbReference type="ARBA" id="ARBA00004429"/>
    </source>
</evidence>
<dbReference type="Pfam" id="PF00482">
    <property type="entry name" value="T2SSF"/>
    <property type="match status" value="2"/>
</dbReference>
<dbReference type="FunFam" id="1.20.81.30:FF:000001">
    <property type="entry name" value="Type II secretion system protein F"/>
    <property type="match status" value="2"/>
</dbReference>
<evidence type="ECO:0000256" key="2">
    <source>
        <dbReference type="ARBA" id="ARBA00005745"/>
    </source>
</evidence>
<comment type="subcellular location">
    <subcellularLocation>
        <location evidence="1">Cell inner membrane</location>
        <topology evidence="1">Multi-pass membrane protein</topology>
    </subcellularLocation>
</comment>
<name>A0A928YX23_9GAMM</name>
<reference evidence="10" key="1">
    <citation type="submission" date="2018-07" db="EMBL/GenBank/DDBJ databases">
        <title>Genome assembly of strain Ka43.</title>
        <authorList>
            <person name="Kukolya J."/>
            <person name="Nagy I."/>
            <person name="Horvath B."/>
            <person name="Toth A."/>
        </authorList>
    </citation>
    <scope>NUCLEOTIDE SEQUENCE</scope>
    <source>
        <strain evidence="10">KB43</strain>
    </source>
</reference>
<comment type="caution">
    <text evidence="10">The sequence shown here is derived from an EMBL/GenBank/DDBJ whole genome shotgun (WGS) entry which is preliminary data.</text>
</comment>
<dbReference type="InterPro" id="IPR042094">
    <property type="entry name" value="T2SS_GspF_sf"/>
</dbReference>
<dbReference type="PRINTS" id="PR00812">
    <property type="entry name" value="BCTERIALGSPF"/>
</dbReference>
<feature type="domain" description="Type II secretion system protein GspF" evidence="9">
    <location>
        <begin position="69"/>
        <end position="192"/>
    </location>
</feature>
<dbReference type="Proteomes" id="UP000652567">
    <property type="component" value="Unassembled WGS sequence"/>
</dbReference>
<feature type="transmembrane region" description="Helical" evidence="8">
    <location>
        <begin position="165"/>
        <end position="191"/>
    </location>
</feature>
<dbReference type="PANTHER" id="PTHR30012">
    <property type="entry name" value="GENERAL SECRETION PATHWAY PROTEIN"/>
    <property type="match status" value="1"/>
</dbReference>
<dbReference type="RefSeq" id="WP_193911793.1">
    <property type="nucleotide sequence ID" value="NZ_PRDL01000001.1"/>
</dbReference>
<dbReference type="GO" id="GO:0015628">
    <property type="term" value="P:protein secretion by the type II secretion system"/>
    <property type="evidence" value="ECO:0007669"/>
    <property type="project" value="TreeGrafter"/>
</dbReference>
<evidence type="ECO:0000256" key="4">
    <source>
        <dbReference type="ARBA" id="ARBA00022519"/>
    </source>
</evidence>
<feature type="transmembrane region" description="Helical" evidence="8">
    <location>
        <begin position="211"/>
        <end position="237"/>
    </location>
</feature>
<accession>A0A928YX23</accession>
<evidence type="ECO:0000256" key="8">
    <source>
        <dbReference type="SAM" id="Phobius"/>
    </source>
</evidence>
<dbReference type="EMBL" id="PRDL01000001">
    <property type="protein sequence ID" value="MBE8718873.1"/>
    <property type="molecule type" value="Genomic_DNA"/>
</dbReference>
<keyword evidence="6 8" id="KW-1133">Transmembrane helix</keyword>
<evidence type="ECO:0000256" key="3">
    <source>
        <dbReference type="ARBA" id="ARBA00022475"/>
    </source>
</evidence>
<dbReference type="Gene3D" id="1.20.81.30">
    <property type="entry name" value="Type II secretion system (T2SS), domain F"/>
    <property type="match status" value="2"/>
</dbReference>
<keyword evidence="11" id="KW-1185">Reference proteome</keyword>
<gene>
    <name evidence="10" type="ORF">C4F51_16995</name>
</gene>
<evidence type="ECO:0000313" key="11">
    <source>
        <dbReference type="Proteomes" id="UP000652567"/>
    </source>
</evidence>
<evidence type="ECO:0000256" key="7">
    <source>
        <dbReference type="ARBA" id="ARBA00023136"/>
    </source>
</evidence>
<proteinExistence type="inferred from homology"/>
<keyword evidence="5 8" id="KW-0812">Transmembrane</keyword>
<feature type="domain" description="Type II secretion system protein GspF" evidence="9">
    <location>
        <begin position="272"/>
        <end position="393"/>
    </location>
</feature>
<evidence type="ECO:0000256" key="6">
    <source>
        <dbReference type="ARBA" id="ARBA00022989"/>
    </source>
</evidence>
<sequence>MADFFYKAVRRDGSMIEGVHTADNADSASRQLRGQGLVLVQLIPASKNFSLQPVAVKGKAVTRDQVLSFTNELSVLLRAGLPIDRALKVLIDMSGTPAMTALLDDLLKTVKGGKGLSQAMQAHEAAFGHFYINMVRSGEASGKLSEVLARLADYLTRSKAVRSSVVSAMVYPIILAVVAALSIFVMLGYVVPQFEALFEDLGDALPFLTRMVIAAGDVIQAWGLLIVVLMVPVVWGIRRWLATAEGRRWRDAKMLKLPLVGAMLFKYETGRFARTMGTLLNNGVSLLQAISIAIDTVENQTAKQAFAGLAPAVKQGGRISTALADAGVFSPLVIQMVRVGEESGSLDAMMLELATVYDDEVQSGIKRALTLLEPLLILGMGVVIAFIIIAILMGILSVNDLAA</sequence>
<comment type="similarity">
    <text evidence="2">Belongs to the GSP F family.</text>
</comment>